<dbReference type="EMBL" id="LT598486">
    <property type="protein sequence ID" value="SCW03027.1"/>
    <property type="molecule type" value="Genomic_DNA"/>
</dbReference>
<organism evidence="4 5">
    <name type="scientific">Lachancea fermentati</name>
    <name type="common">Zygosaccharomyces fermentati</name>
    <dbReference type="NCBI Taxonomy" id="4955"/>
    <lineage>
        <taxon>Eukaryota</taxon>
        <taxon>Fungi</taxon>
        <taxon>Dikarya</taxon>
        <taxon>Ascomycota</taxon>
        <taxon>Saccharomycotina</taxon>
        <taxon>Saccharomycetes</taxon>
        <taxon>Saccharomycetales</taxon>
        <taxon>Saccharomycetaceae</taxon>
        <taxon>Lachancea</taxon>
    </lineage>
</organism>
<feature type="compositionally biased region" description="Polar residues" evidence="2">
    <location>
        <begin position="173"/>
        <end position="190"/>
    </location>
</feature>
<dbReference type="InterPro" id="IPR029071">
    <property type="entry name" value="Ubiquitin-like_domsf"/>
</dbReference>
<dbReference type="Gene3D" id="3.10.20.90">
    <property type="entry name" value="Phosphatidylinositol 3-kinase Catalytic Subunit, Chain A, domain 1"/>
    <property type="match status" value="1"/>
</dbReference>
<feature type="compositionally biased region" description="Low complexity" evidence="2">
    <location>
        <begin position="139"/>
        <end position="153"/>
    </location>
</feature>
<dbReference type="Pfam" id="PF00788">
    <property type="entry name" value="RA"/>
    <property type="match status" value="1"/>
</dbReference>
<dbReference type="InterPro" id="IPR000159">
    <property type="entry name" value="RA_dom"/>
</dbReference>
<proteinExistence type="predicted"/>
<dbReference type="Gene3D" id="1.10.150.50">
    <property type="entry name" value="Transcription Factor, Ets-1"/>
    <property type="match status" value="1"/>
</dbReference>
<evidence type="ECO:0000313" key="5">
    <source>
        <dbReference type="Proteomes" id="UP000190831"/>
    </source>
</evidence>
<dbReference type="PROSITE" id="PS50200">
    <property type="entry name" value="RA"/>
    <property type="match status" value="1"/>
</dbReference>
<dbReference type="SUPFAM" id="SSF47769">
    <property type="entry name" value="SAM/Pointed domain"/>
    <property type="match status" value="1"/>
</dbReference>
<evidence type="ECO:0000259" key="3">
    <source>
        <dbReference type="PROSITE" id="PS50200"/>
    </source>
</evidence>
<dbReference type="SUPFAM" id="SSF54236">
    <property type="entry name" value="Ubiquitin-like"/>
    <property type="match status" value="1"/>
</dbReference>
<protein>
    <submittedName>
        <fullName evidence="4">LAFE_0G01332g1_1</fullName>
    </submittedName>
</protein>
<dbReference type="STRING" id="4955.A0A1G4MGI2"/>
<keyword evidence="1" id="KW-0175">Coiled coil</keyword>
<dbReference type="AlphaFoldDB" id="A0A1G4MGI2"/>
<name>A0A1G4MGI2_LACFM</name>
<feature type="domain" description="Ras-associating" evidence="3">
    <location>
        <begin position="218"/>
        <end position="291"/>
    </location>
</feature>
<sequence>MCSDTRSEGSGRSDGYVKWSVKEVGEWCAEKLQLDGEDLVKLQECIEEQGIDGDILDELSLQDCKMITGGNVGRAVRLKVELNRLREKKHNQEQEIVQALQQLQSTVSDKLQDFQTQYTRLRLDVLEVVKKSTQAAGGHSLPQTQSQTQLLHHNSQQPQHDYFEGHRLPTPGSPGNTTFRQSVSRSTSGALPTPSVLPTAANPPTPQPPTTAGSEPLKHLRASKEDSCERILKNAMKRHNLNEQDWKQYVLVICYGDQERILELDEKPVMIFKTLKQQGLHPAIMLRQRGDFEEVGGELTPGGRL</sequence>
<feature type="region of interest" description="Disordered" evidence="2">
    <location>
        <begin position="135"/>
        <end position="222"/>
    </location>
</feature>
<dbReference type="GO" id="GO:0007165">
    <property type="term" value="P:signal transduction"/>
    <property type="evidence" value="ECO:0007669"/>
    <property type="project" value="InterPro"/>
</dbReference>
<reference evidence="4 5" key="1">
    <citation type="submission" date="2016-03" db="EMBL/GenBank/DDBJ databases">
        <authorList>
            <person name="Devillers H."/>
        </authorList>
    </citation>
    <scope>NUCLEOTIDE SEQUENCE [LARGE SCALE GENOMIC DNA]</scope>
    <source>
        <strain evidence="4">CBS 6772</strain>
    </source>
</reference>
<dbReference type="SMART" id="SM00314">
    <property type="entry name" value="RA"/>
    <property type="match status" value="1"/>
</dbReference>
<dbReference type="InterPro" id="IPR015316">
    <property type="entry name" value="SAM_Ste50"/>
</dbReference>
<dbReference type="OMA" id="QDWRQYV"/>
<feature type="coiled-coil region" evidence="1">
    <location>
        <begin position="75"/>
        <end position="102"/>
    </location>
</feature>
<evidence type="ECO:0000313" key="4">
    <source>
        <dbReference type="EMBL" id="SCW03027.1"/>
    </source>
</evidence>
<evidence type="ECO:0000256" key="2">
    <source>
        <dbReference type="SAM" id="MobiDB-lite"/>
    </source>
</evidence>
<dbReference type="Proteomes" id="UP000190831">
    <property type="component" value="Chromosome G"/>
</dbReference>
<dbReference type="CDD" id="cd01786">
    <property type="entry name" value="RA_STE50"/>
    <property type="match status" value="1"/>
</dbReference>
<dbReference type="OrthoDB" id="445896at2759"/>
<dbReference type="InterPro" id="IPR013761">
    <property type="entry name" value="SAM/pointed_sf"/>
</dbReference>
<evidence type="ECO:0000256" key="1">
    <source>
        <dbReference type="SAM" id="Coils"/>
    </source>
</evidence>
<accession>A0A1G4MGI2</accession>
<gene>
    <name evidence="4" type="ORF">LAFE_0G01332G</name>
</gene>
<keyword evidence="5" id="KW-1185">Reference proteome</keyword>
<dbReference type="Pfam" id="PF09235">
    <property type="entry name" value="SAM_Ste50p"/>
    <property type="match status" value="1"/>
</dbReference>